<evidence type="ECO:0000256" key="1">
    <source>
        <dbReference type="SAM" id="Phobius"/>
    </source>
</evidence>
<dbReference type="Proteomes" id="UP000607197">
    <property type="component" value="Unassembled WGS sequence"/>
</dbReference>
<reference evidence="2" key="1">
    <citation type="journal article" date="2014" name="Int. J. Syst. Evol. Microbiol.">
        <title>Complete genome sequence of Corynebacterium casei LMG S-19264T (=DSM 44701T), isolated from a smear-ripened cheese.</title>
        <authorList>
            <consortium name="US DOE Joint Genome Institute (JGI-PGF)"/>
            <person name="Walter F."/>
            <person name="Albersmeier A."/>
            <person name="Kalinowski J."/>
            <person name="Ruckert C."/>
        </authorList>
    </citation>
    <scope>NUCLEOTIDE SEQUENCE</scope>
    <source>
        <strain evidence="2">JCM 19596</strain>
    </source>
</reference>
<organism evidence="2 3">
    <name type="scientific">Halocalculus aciditolerans</name>
    <dbReference type="NCBI Taxonomy" id="1383812"/>
    <lineage>
        <taxon>Archaea</taxon>
        <taxon>Methanobacteriati</taxon>
        <taxon>Methanobacteriota</taxon>
        <taxon>Stenosarchaea group</taxon>
        <taxon>Halobacteria</taxon>
        <taxon>Halobacteriales</taxon>
        <taxon>Halobacteriaceae</taxon>
        <taxon>Halocalculus</taxon>
    </lineage>
</organism>
<protein>
    <submittedName>
        <fullName evidence="2">Uncharacterized protein</fullName>
    </submittedName>
</protein>
<dbReference type="AlphaFoldDB" id="A0A830FB06"/>
<feature type="transmembrane region" description="Helical" evidence="1">
    <location>
        <begin position="26"/>
        <end position="47"/>
    </location>
</feature>
<name>A0A830FB06_9EURY</name>
<feature type="transmembrane region" description="Helical" evidence="1">
    <location>
        <begin position="88"/>
        <end position="108"/>
    </location>
</feature>
<reference evidence="2" key="2">
    <citation type="submission" date="2020-09" db="EMBL/GenBank/DDBJ databases">
        <authorList>
            <person name="Sun Q."/>
            <person name="Ohkuma M."/>
        </authorList>
    </citation>
    <scope>NUCLEOTIDE SEQUENCE</scope>
    <source>
        <strain evidence="2">JCM 19596</strain>
    </source>
</reference>
<comment type="caution">
    <text evidence="2">The sequence shown here is derived from an EMBL/GenBank/DDBJ whole genome shotgun (WGS) entry which is preliminary data.</text>
</comment>
<accession>A0A830FB06</accession>
<feature type="transmembrane region" description="Helical" evidence="1">
    <location>
        <begin position="120"/>
        <end position="141"/>
    </location>
</feature>
<proteinExistence type="predicted"/>
<keyword evidence="3" id="KW-1185">Reference proteome</keyword>
<sequence>MCALALLGYAALQLDGVWTPTLALALAAGLALAAVVGVVVPMAWHCLKTGQDWAVLAAAAAGLPVAVVAGEFFSVVVGPDVVGQLPLLTVWAAGWAFCIASVPAVWAERSTKPGGWKPSALYYLVALGGVAFFGQLAAVVYCYQRHRAVGVP</sequence>
<evidence type="ECO:0000313" key="2">
    <source>
        <dbReference type="EMBL" id="GGL56655.1"/>
    </source>
</evidence>
<keyword evidence="1" id="KW-0472">Membrane</keyword>
<keyword evidence="1" id="KW-1133">Transmembrane helix</keyword>
<keyword evidence="1" id="KW-0812">Transmembrane</keyword>
<evidence type="ECO:0000313" key="3">
    <source>
        <dbReference type="Proteomes" id="UP000607197"/>
    </source>
</evidence>
<feature type="transmembrane region" description="Helical" evidence="1">
    <location>
        <begin position="54"/>
        <end position="76"/>
    </location>
</feature>
<dbReference type="EMBL" id="BMPG01000002">
    <property type="protein sequence ID" value="GGL56655.1"/>
    <property type="molecule type" value="Genomic_DNA"/>
</dbReference>
<gene>
    <name evidence="2" type="ORF">GCM10009039_13500</name>
</gene>